<evidence type="ECO:0000313" key="3">
    <source>
        <dbReference type="Proteomes" id="UP001499947"/>
    </source>
</evidence>
<evidence type="ECO:0000313" key="2">
    <source>
        <dbReference type="EMBL" id="GAA1676270.1"/>
    </source>
</evidence>
<proteinExistence type="predicted"/>
<dbReference type="Proteomes" id="UP001499947">
    <property type="component" value="Unassembled WGS sequence"/>
</dbReference>
<reference evidence="2 3" key="1">
    <citation type="journal article" date="2019" name="Int. J. Syst. Evol. Microbiol.">
        <title>The Global Catalogue of Microorganisms (GCM) 10K type strain sequencing project: providing services to taxonomists for standard genome sequencing and annotation.</title>
        <authorList>
            <consortium name="The Broad Institute Genomics Platform"/>
            <consortium name="The Broad Institute Genome Sequencing Center for Infectious Disease"/>
            <person name="Wu L."/>
            <person name="Ma J."/>
        </authorList>
    </citation>
    <scope>NUCLEOTIDE SEQUENCE [LARGE SCALE GENOMIC DNA]</scope>
    <source>
        <strain evidence="2 3">JCM 13244</strain>
    </source>
</reference>
<comment type="caution">
    <text evidence="2">The sequence shown here is derived from an EMBL/GenBank/DDBJ whole genome shotgun (WGS) entry which is preliminary data.</text>
</comment>
<accession>A0ABN2GSV6</accession>
<organism evidence="2 3">
    <name type="scientific">Streptomyces yatensis</name>
    <dbReference type="NCBI Taxonomy" id="155177"/>
    <lineage>
        <taxon>Bacteria</taxon>
        <taxon>Bacillati</taxon>
        <taxon>Actinomycetota</taxon>
        <taxon>Actinomycetes</taxon>
        <taxon>Kitasatosporales</taxon>
        <taxon>Streptomycetaceae</taxon>
        <taxon>Streptomyces</taxon>
        <taxon>Streptomyces violaceusniger group</taxon>
    </lineage>
</organism>
<protein>
    <submittedName>
        <fullName evidence="2">Uncharacterized protein</fullName>
    </submittedName>
</protein>
<evidence type="ECO:0000256" key="1">
    <source>
        <dbReference type="SAM" id="MobiDB-lite"/>
    </source>
</evidence>
<feature type="region of interest" description="Disordered" evidence="1">
    <location>
        <begin position="1"/>
        <end position="22"/>
    </location>
</feature>
<sequence length="133" mass="14273">MGAGRAGGDSHARRDQPGVLALGDPHQHLHLARGQHAQQPGSLVVGLGRGVEQLREGPLEQLGRHGGLARARLHHGALDTLDPLVVAHIAGRTGGEGGGYAAWARHRAEHHDRDLRPLLLDLHHRVEHPWFGG</sequence>
<dbReference type="EMBL" id="BAAALR010000018">
    <property type="protein sequence ID" value="GAA1676270.1"/>
    <property type="molecule type" value="Genomic_DNA"/>
</dbReference>
<gene>
    <name evidence="2" type="ORF">GCM10009680_14780</name>
</gene>
<name>A0ABN2GSV6_9ACTN</name>
<keyword evidence="3" id="KW-1185">Reference proteome</keyword>